<name>A0AAD7XBF1_9APHY</name>
<feature type="coiled-coil region" evidence="1">
    <location>
        <begin position="85"/>
        <end position="147"/>
    </location>
</feature>
<accession>A0AAD7XBF1</accession>
<organism evidence="3 4">
    <name type="scientific">Trametes cubensis</name>
    <dbReference type="NCBI Taxonomy" id="1111947"/>
    <lineage>
        <taxon>Eukaryota</taxon>
        <taxon>Fungi</taxon>
        <taxon>Dikarya</taxon>
        <taxon>Basidiomycota</taxon>
        <taxon>Agaricomycotina</taxon>
        <taxon>Agaricomycetes</taxon>
        <taxon>Polyporales</taxon>
        <taxon>Polyporaceae</taxon>
        <taxon>Trametes</taxon>
    </lineage>
</organism>
<proteinExistence type="predicted"/>
<reference evidence="3" key="1">
    <citation type="submission" date="2022-11" db="EMBL/GenBank/DDBJ databases">
        <title>Genome Sequence of Cubamyces cubensis.</title>
        <authorList>
            <person name="Buettner E."/>
        </authorList>
    </citation>
    <scope>NUCLEOTIDE SEQUENCE</scope>
    <source>
        <strain evidence="3">MPL-01</strain>
    </source>
</reference>
<feature type="transmembrane region" description="Helical" evidence="2">
    <location>
        <begin position="32"/>
        <end position="52"/>
    </location>
</feature>
<keyword evidence="4" id="KW-1185">Reference proteome</keyword>
<evidence type="ECO:0000313" key="3">
    <source>
        <dbReference type="EMBL" id="KAJ8482822.1"/>
    </source>
</evidence>
<keyword evidence="2" id="KW-0472">Membrane</keyword>
<dbReference type="Proteomes" id="UP001215151">
    <property type="component" value="Unassembled WGS sequence"/>
</dbReference>
<gene>
    <name evidence="3" type="ORF">ONZ51_g5108</name>
</gene>
<dbReference type="AlphaFoldDB" id="A0AAD7XBF1"/>
<comment type="caution">
    <text evidence="3">The sequence shown here is derived from an EMBL/GenBank/DDBJ whole genome shotgun (WGS) entry which is preliminary data.</text>
</comment>
<keyword evidence="2" id="KW-0812">Transmembrane</keyword>
<keyword evidence="2" id="KW-1133">Transmembrane helix</keyword>
<sequence>MSPTQLSLVTDADMQNVAGANEHFACWNDPFFLLWAYFLFFIVTFPALCRLISPSRRIKALLQTTDALRYDLAALVEEGLHEKAVEGLRRQVDDLEKHVRSVQASYASPTPAGRFMTILRRLPDFELRSLAARAAQLQKDVKHARNGWLLV</sequence>
<evidence type="ECO:0000256" key="1">
    <source>
        <dbReference type="SAM" id="Coils"/>
    </source>
</evidence>
<keyword evidence="1" id="KW-0175">Coiled coil</keyword>
<evidence type="ECO:0000313" key="4">
    <source>
        <dbReference type="Proteomes" id="UP001215151"/>
    </source>
</evidence>
<protein>
    <submittedName>
        <fullName evidence="3">Uncharacterized protein</fullName>
    </submittedName>
</protein>
<evidence type="ECO:0000256" key="2">
    <source>
        <dbReference type="SAM" id="Phobius"/>
    </source>
</evidence>
<dbReference type="EMBL" id="JAPEVG010000106">
    <property type="protein sequence ID" value="KAJ8482822.1"/>
    <property type="molecule type" value="Genomic_DNA"/>
</dbReference>